<feature type="transmembrane region" description="Helical" evidence="1">
    <location>
        <begin position="106"/>
        <end position="129"/>
    </location>
</feature>
<dbReference type="EMBL" id="NAFK01000176">
    <property type="protein sequence ID" value="OSJ21698.1"/>
    <property type="molecule type" value="Genomic_DNA"/>
</dbReference>
<evidence type="ECO:0000256" key="1">
    <source>
        <dbReference type="SAM" id="Phobius"/>
    </source>
</evidence>
<comment type="caution">
    <text evidence="2">The sequence shown here is derived from an EMBL/GenBank/DDBJ whole genome shotgun (WGS) entry which is preliminary data.</text>
</comment>
<keyword evidence="1" id="KW-0472">Membrane</keyword>
<evidence type="ECO:0008006" key="6">
    <source>
        <dbReference type="Google" id="ProtNLM"/>
    </source>
</evidence>
<sequence length="170" mass="18129">MGEMIEFLVGAALIGSGATAVIDGWAVLRAHVLGIPSLDYGLLGRWLILLARGQYRHLKIAAPDPAPRERLIGWAAHYLIGIAFAAVLLAIWGLDWLHSPRVGPALIVGIGSVAAPFLIMQPGMGLGIAAHRAPRPNVARLNTLLTHAVFGVGLYVAGWVLRLVQWRGAD</sequence>
<keyword evidence="1" id="KW-0812">Transmembrane</keyword>
<keyword evidence="5" id="KW-1185">Reference proteome</keyword>
<evidence type="ECO:0000313" key="5">
    <source>
        <dbReference type="Proteomes" id="UP000193884"/>
    </source>
</evidence>
<accession>A0A1X3GIY9</accession>
<dbReference type="EMBL" id="NAFI01000188">
    <property type="protein sequence ID" value="OSJ02689.1"/>
    <property type="molecule type" value="Genomic_DNA"/>
</dbReference>
<dbReference type="Proteomes" id="UP000193553">
    <property type="component" value="Unassembled WGS sequence"/>
</dbReference>
<organism evidence="2 4">
    <name type="scientific">Bradyrhizobium canariense</name>
    <dbReference type="NCBI Taxonomy" id="255045"/>
    <lineage>
        <taxon>Bacteria</taxon>
        <taxon>Pseudomonadati</taxon>
        <taxon>Pseudomonadota</taxon>
        <taxon>Alphaproteobacteria</taxon>
        <taxon>Hyphomicrobiales</taxon>
        <taxon>Nitrobacteraceae</taxon>
        <taxon>Bradyrhizobium</taxon>
    </lineage>
</organism>
<dbReference type="AlphaFoldDB" id="A0A1X3GIY9"/>
<dbReference type="InterPro" id="IPR021329">
    <property type="entry name" value="DUF2938"/>
</dbReference>
<name>A0A1X3GIY9_9BRAD</name>
<proteinExistence type="predicted"/>
<dbReference type="Proteomes" id="UP000193884">
    <property type="component" value="Unassembled WGS sequence"/>
</dbReference>
<dbReference type="RefSeq" id="WP_085361904.1">
    <property type="nucleotide sequence ID" value="NZ_NAFC01000161.1"/>
</dbReference>
<protein>
    <recommendedName>
        <fullName evidence="6">DUF2938 domain-containing protein</fullName>
    </recommendedName>
</protein>
<reference evidence="4 5" key="1">
    <citation type="submission" date="2017-03" db="EMBL/GenBank/DDBJ databases">
        <title>Whole genome sequences of fourteen strains of Bradyrhizobium canariense and one strain of Bradyrhizobium japonicum isolated from Lupinus (Papilionoideae: Genisteae) species in Algeria.</title>
        <authorList>
            <person name="Crovadore J."/>
            <person name="Chekireb D."/>
            <person name="Brachmann A."/>
            <person name="Chablais R."/>
            <person name="Cochard B."/>
            <person name="Lefort F."/>
        </authorList>
    </citation>
    <scope>NUCLEOTIDE SEQUENCE [LARGE SCALE GENOMIC DNA]</scope>
    <source>
        <strain evidence="2 4">UBMA195</strain>
        <strain evidence="3 5">UBMAN05</strain>
    </source>
</reference>
<dbReference type="Pfam" id="PF11158">
    <property type="entry name" value="DUF2938"/>
    <property type="match status" value="1"/>
</dbReference>
<gene>
    <name evidence="3" type="ORF">BST63_32550</name>
    <name evidence="2" type="ORF">BSZ18_33760</name>
</gene>
<feature type="transmembrane region" description="Helical" evidence="1">
    <location>
        <begin position="30"/>
        <end position="50"/>
    </location>
</feature>
<keyword evidence="1" id="KW-1133">Transmembrane helix</keyword>
<dbReference type="OrthoDB" id="9812539at2"/>
<evidence type="ECO:0000313" key="3">
    <source>
        <dbReference type="EMBL" id="OSJ21698.1"/>
    </source>
</evidence>
<feature type="transmembrane region" description="Helical" evidence="1">
    <location>
        <begin position="71"/>
        <end position="94"/>
    </location>
</feature>
<evidence type="ECO:0000313" key="4">
    <source>
        <dbReference type="Proteomes" id="UP000193553"/>
    </source>
</evidence>
<evidence type="ECO:0000313" key="2">
    <source>
        <dbReference type="EMBL" id="OSJ02689.1"/>
    </source>
</evidence>
<feature type="transmembrane region" description="Helical" evidence="1">
    <location>
        <begin position="141"/>
        <end position="161"/>
    </location>
</feature>